<proteinExistence type="predicted"/>
<dbReference type="PANTHER" id="PTHR13318">
    <property type="entry name" value="PARTNER OF PAIRED, ISOFORM B-RELATED"/>
    <property type="match status" value="1"/>
</dbReference>
<dbReference type="EnsemblMetazoa" id="AALB007012-RA">
    <property type="protein sequence ID" value="AALB007012-PA"/>
    <property type="gene ID" value="AALB007012"/>
</dbReference>
<dbReference type="STRING" id="7167.A0A182FKG4"/>
<dbReference type="VEuPathDB" id="VectorBase:AALB20_034329"/>
<dbReference type="Gene3D" id="1.20.1280.50">
    <property type="match status" value="1"/>
</dbReference>
<name>A0A182FKG4_ANOAL</name>
<dbReference type="InterPro" id="IPR001810">
    <property type="entry name" value="F-box_dom"/>
</dbReference>
<sequence length="462" mass="52950">MGESEEPKLQLSDLPDELLVMIFDKLDVLGLKEASMVCSRWAGLAFSGRRMDRVLLKVDYTLHEPADYDKTFLESTRKYRHLQYAYNTEEMGLSFFLNLLKKFKTSIQTLKIWPNFFITLYQLQQILLELPDLQHLSVQSRICYDFEMRNDPQEPFPVRSKLQSLLLDTEIGLQCDGFDIRVVAPNLTCLDMDCDSQQALDVYKHFSHQLTSVGVFFKTDDFFLGFCELAFPLLEILDFYCDEQQMFDPTAVRIICGFFRNLTKLRRLTLRSNVSKEVVQSIASHCPELVYLSLKTDLLEENSLQSIGQLSNLQTLSLDGWMSDNIFHGCQPIPALGSVRLDCTKLSDPLVLYCHLGNVAPRLWDLVIIEADIDDGILQFITDEGLKNVSHLPILRDLQLGYMNISGESLTSFLSSTIHYISMLRCDRQLDVTSCHRVSEDGIARLRAVMPSCCIEDRLLTE</sequence>
<dbReference type="VEuPathDB" id="VectorBase:AALB007012"/>
<dbReference type="InterPro" id="IPR032675">
    <property type="entry name" value="LRR_dom_sf"/>
</dbReference>
<reference evidence="1" key="2">
    <citation type="submission" date="2022-08" db="UniProtKB">
        <authorList>
            <consortium name="EnsemblMetazoa"/>
        </authorList>
    </citation>
    <scope>IDENTIFICATION</scope>
    <source>
        <strain evidence="1">STECLA/ALBI9_A</strain>
    </source>
</reference>
<dbReference type="GO" id="GO:0019005">
    <property type="term" value="C:SCF ubiquitin ligase complex"/>
    <property type="evidence" value="ECO:0007669"/>
    <property type="project" value="TreeGrafter"/>
</dbReference>
<keyword evidence="2" id="KW-1185">Reference proteome</keyword>
<protein>
    <submittedName>
        <fullName evidence="1">F-box domain-containing protein</fullName>
    </submittedName>
</protein>
<dbReference type="Gene3D" id="3.80.10.10">
    <property type="entry name" value="Ribonuclease Inhibitor"/>
    <property type="match status" value="1"/>
</dbReference>
<dbReference type="Proteomes" id="UP000069272">
    <property type="component" value="Chromosome 3R"/>
</dbReference>
<evidence type="ECO:0000313" key="2">
    <source>
        <dbReference type="Proteomes" id="UP000069272"/>
    </source>
</evidence>
<dbReference type="AlphaFoldDB" id="A0A182FKG4"/>
<evidence type="ECO:0000313" key="1">
    <source>
        <dbReference type="EnsemblMetazoa" id="AALB007012-PA"/>
    </source>
</evidence>
<organism evidence="1 2">
    <name type="scientific">Anopheles albimanus</name>
    <name type="common">New world malaria mosquito</name>
    <dbReference type="NCBI Taxonomy" id="7167"/>
    <lineage>
        <taxon>Eukaryota</taxon>
        <taxon>Metazoa</taxon>
        <taxon>Ecdysozoa</taxon>
        <taxon>Arthropoda</taxon>
        <taxon>Hexapoda</taxon>
        <taxon>Insecta</taxon>
        <taxon>Pterygota</taxon>
        <taxon>Neoptera</taxon>
        <taxon>Endopterygota</taxon>
        <taxon>Diptera</taxon>
        <taxon>Nematocera</taxon>
        <taxon>Culicoidea</taxon>
        <taxon>Culicidae</taxon>
        <taxon>Anophelinae</taxon>
        <taxon>Anopheles</taxon>
    </lineage>
</organism>
<accession>A0A182FKG4</accession>
<dbReference type="SUPFAM" id="SSF52047">
    <property type="entry name" value="RNI-like"/>
    <property type="match status" value="1"/>
</dbReference>
<dbReference type="SUPFAM" id="SSF81383">
    <property type="entry name" value="F-box domain"/>
    <property type="match status" value="1"/>
</dbReference>
<dbReference type="PROSITE" id="PS50181">
    <property type="entry name" value="FBOX"/>
    <property type="match status" value="1"/>
</dbReference>
<reference evidence="1 2" key="1">
    <citation type="journal article" date="2017" name="G3 (Bethesda)">
        <title>The Physical Genome Mapping of Anopheles albimanus Corrected Scaffold Misassemblies and Identified Interarm Rearrangements in Genus Anopheles.</title>
        <authorList>
            <person name="Artemov G.N."/>
            <person name="Peery A.N."/>
            <person name="Jiang X."/>
            <person name="Tu Z."/>
            <person name="Stegniy V.N."/>
            <person name="Sharakhova M.V."/>
            <person name="Sharakhov I.V."/>
        </authorList>
    </citation>
    <scope>NUCLEOTIDE SEQUENCE [LARGE SCALE GENOMIC DNA]</scope>
    <source>
        <strain evidence="1 2">ALBI9_A</strain>
    </source>
</reference>
<dbReference type="Pfam" id="PF12937">
    <property type="entry name" value="F-box-like"/>
    <property type="match status" value="1"/>
</dbReference>
<dbReference type="GO" id="GO:0031146">
    <property type="term" value="P:SCF-dependent proteasomal ubiquitin-dependent protein catabolic process"/>
    <property type="evidence" value="ECO:0007669"/>
    <property type="project" value="TreeGrafter"/>
</dbReference>
<dbReference type="InterPro" id="IPR036047">
    <property type="entry name" value="F-box-like_dom_sf"/>
</dbReference>